<evidence type="ECO:0000256" key="1">
    <source>
        <dbReference type="SAM" id="Phobius"/>
    </source>
</evidence>
<keyword evidence="1" id="KW-0472">Membrane</keyword>
<feature type="transmembrane region" description="Helical" evidence="1">
    <location>
        <begin position="12"/>
        <end position="32"/>
    </location>
</feature>
<gene>
    <name evidence="2" type="ORF">QNI22_27910</name>
</gene>
<accession>A0AAE3RAL8</accession>
<reference evidence="2" key="1">
    <citation type="submission" date="2023-05" db="EMBL/GenBank/DDBJ databases">
        <authorList>
            <person name="Zhang X."/>
        </authorList>
    </citation>
    <scope>NUCLEOTIDE SEQUENCE</scope>
    <source>
        <strain evidence="2">BD1B2-1</strain>
    </source>
</reference>
<dbReference type="RefSeq" id="WP_314515882.1">
    <property type="nucleotide sequence ID" value="NZ_JASJOU010000012.1"/>
</dbReference>
<name>A0AAE3RAL8_9BACT</name>
<dbReference type="Gene3D" id="2.30.260.10">
    <property type="entry name" value="putative xylanase like domain"/>
    <property type="match status" value="1"/>
</dbReference>
<dbReference type="Proteomes" id="UP001232063">
    <property type="component" value="Unassembled WGS sequence"/>
</dbReference>
<proteinExistence type="predicted"/>
<keyword evidence="1" id="KW-1133">Transmembrane helix</keyword>
<sequence>MSNSKWSPIIKSAGYLLLYLFILCWIAFYSPWRLSKHWLQNTPEKYKKELAAIRRERKKLTQQANSSNSRTAFVEAIDNHIFPHWYGTFWSFNGTTQVPGRGSIACGYFVTTVLRDAGLEINRSALAQMPSEQMIKALISEEHIKRFSNKSLEEFIAQIEKTGKGLYIVGLDNHTGFLVNEGNGVYFVHASGAYPFCVIREKASSASILRKSKYRIIGRISEDKSVLRSWLKV</sequence>
<protein>
    <submittedName>
        <fullName evidence="2">Uncharacterized protein</fullName>
    </submittedName>
</protein>
<dbReference type="EMBL" id="JASJOU010000012">
    <property type="protein sequence ID" value="MDJ1504519.1"/>
    <property type="molecule type" value="Genomic_DNA"/>
</dbReference>
<dbReference type="AlphaFoldDB" id="A0AAE3RAL8"/>
<evidence type="ECO:0000313" key="3">
    <source>
        <dbReference type="Proteomes" id="UP001232063"/>
    </source>
</evidence>
<keyword evidence="1" id="KW-0812">Transmembrane</keyword>
<evidence type="ECO:0000313" key="2">
    <source>
        <dbReference type="EMBL" id="MDJ1504519.1"/>
    </source>
</evidence>
<keyword evidence="3" id="KW-1185">Reference proteome</keyword>
<comment type="caution">
    <text evidence="2">The sequence shown here is derived from an EMBL/GenBank/DDBJ whole genome shotgun (WGS) entry which is preliminary data.</text>
</comment>
<organism evidence="2 3">
    <name type="scientific">Xanthocytophaga agilis</name>
    <dbReference type="NCBI Taxonomy" id="3048010"/>
    <lineage>
        <taxon>Bacteria</taxon>
        <taxon>Pseudomonadati</taxon>
        <taxon>Bacteroidota</taxon>
        <taxon>Cytophagia</taxon>
        <taxon>Cytophagales</taxon>
        <taxon>Rhodocytophagaceae</taxon>
        <taxon>Xanthocytophaga</taxon>
    </lineage>
</organism>